<keyword evidence="6" id="KW-1185">Reference proteome</keyword>
<feature type="chain" id="PRO_5043098915" description="Dirigent protein" evidence="4">
    <location>
        <begin position="24"/>
        <end position="207"/>
    </location>
</feature>
<evidence type="ECO:0000256" key="3">
    <source>
        <dbReference type="ARBA" id="ARBA00022525"/>
    </source>
</evidence>
<evidence type="ECO:0000313" key="6">
    <source>
        <dbReference type="Proteomes" id="UP001161247"/>
    </source>
</evidence>
<gene>
    <name evidence="5" type="ORF">OLC1_LOCUS20271</name>
</gene>
<dbReference type="PANTHER" id="PTHR21495">
    <property type="entry name" value="NUCLEOPORIN-RELATED"/>
    <property type="match status" value="1"/>
</dbReference>
<feature type="signal peptide" evidence="4">
    <location>
        <begin position="1"/>
        <end position="23"/>
    </location>
</feature>
<dbReference type="InterPro" id="IPR004265">
    <property type="entry name" value="Dirigent"/>
</dbReference>
<evidence type="ECO:0000313" key="5">
    <source>
        <dbReference type="EMBL" id="CAI9113224.1"/>
    </source>
</evidence>
<keyword evidence="4" id="KW-0052">Apoplast</keyword>
<sequence>MMRIMVALVLAIVVMNMASLGHALPDDQSPAAVEKWFQQLPNAVPKLTKLHFYLHNIVSKKPPASTPIAQAASTATSPTKFGLVTILDGPLAKKPFSPNVIGYAQGLFTLSSQEEMSTLITVNFVFTAGKYKGSTLSVLGRNVVFAPIREFPIIGGSGDFRLARGVGTCTTNYLNTTTGDDILDVNFVFYRYVLPGQEDFDSDAEEE</sequence>
<comment type="function">
    <text evidence="4">Dirigent proteins impart stereoselectivity on the phenoxy radical-coupling reaction, yielding optically active lignans from two molecules of coniferyl alcohol in the biosynthesis of lignans, flavonolignans, and alkaloids and thus plays a central role in plant secondary metabolism.</text>
</comment>
<evidence type="ECO:0000256" key="1">
    <source>
        <dbReference type="ARBA" id="ARBA00010746"/>
    </source>
</evidence>
<dbReference type="GO" id="GO:0048046">
    <property type="term" value="C:apoplast"/>
    <property type="evidence" value="ECO:0007669"/>
    <property type="project" value="UniProtKB-SubCell"/>
</dbReference>
<proteinExistence type="inferred from homology"/>
<comment type="subcellular location">
    <subcellularLocation>
        <location evidence="4">Secreted</location>
        <location evidence="4">Extracellular space</location>
        <location evidence="4">Apoplast</location>
    </subcellularLocation>
</comment>
<protein>
    <recommendedName>
        <fullName evidence="4">Dirigent protein</fullName>
    </recommendedName>
</protein>
<dbReference type="AlphaFoldDB" id="A0AAV1E008"/>
<dbReference type="Gene3D" id="2.40.480.10">
    <property type="entry name" value="Allene oxide cyclase-like"/>
    <property type="match status" value="1"/>
</dbReference>
<comment type="subunit">
    <text evidence="2 4">Homodimer.</text>
</comment>
<dbReference type="Proteomes" id="UP001161247">
    <property type="component" value="Chromosome 7"/>
</dbReference>
<dbReference type="GO" id="GO:0009699">
    <property type="term" value="P:phenylpropanoid biosynthetic process"/>
    <property type="evidence" value="ECO:0007669"/>
    <property type="project" value="UniProtKB-ARBA"/>
</dbReference>
<keyword evidence="4" id="KW-0732">Signal</keyword>
<evidence type="ECO:0000256" key="4">
    <source>
        <dbReference type="RuleBase" id="RU363099"/>
    </source>
</evidence>
<dbReference type="InterPro" id="IPR044859">
    <property type="entry name" value="Allene_oxi_cyc_Dirigent"/>
</dbReference>
<name>A0AAV1E008_OLDCO</name>
<keyword evidence="3 4" id="KW-0964">Secreted</keyword>
<reference evidence="5" key="1">
    <citation type="submission" date="2023-03" db="EMBL/GenBank/DDBJ databases">
        <authorList>
            <person name="Julca I."/>
        </authorList>
    </citation>
    <scope>NUCLEOTIDE SEQUENCE</scope>
</reference>
<evidence type="ECO:0000256" key="2">
    <source>
        <dbReference type="ARBA" id="ARBA00011738"/>
    </source>
</evidence>
<comment type="similarity">
    <text evidence="1 4">Belongs to the plant dirigent protein family.</text>
</comment>
<dbReference type="Pfam" id="PF03018">
    <property type="entry name" value="Dirigent"/>
    <property type="match status" value="1"/>
</dbReference>
<accession>A0AAV1E008</accession>
<organism evidence="5 6">
    <name type="scientific">Oldenlandia corymbosa var. corymbosa</name>
    <dbReference type="NCBI Taxonomy" id="529605"/>
    <lineage>
        <taxon>Eukaryota</taxon>
        <taxon>Viridiplantae</taxon>
        <taxon>Streptophyta</taxon>
        <taxon>Embryophyta</taxon>
        <taxon>Tracheophyta</taxon>
        <taxon>Spermatophyta</taxon>
        <taxon>Magnoliopsida</taxon>
        <taxon>eudicotyledons</taxon>
        <taxon>Gunneridae</taxon>
        <taxon>Pentapetalae</taxon>
        <taxon>asterids</taxon>
        <taxon>lamiids</taxon>
        <taxon>Gentianales</taxon>
        <taxon>Rubiaceae</taxon>
        <taxon>Rubioideae</taxon>
        <taxon>Spermacoceae</taxon>
        <taxon>Hedyotis-Oldenlandia complex</taxon>
        <taxon>Oldenlandia</taxon>
    </lineage>
</organism>
<dbReference type="EMBL" id="OX459124">
    <property type="protein sequence ID" value="CAI9113224.1"/>
    <property type="molecule type" value="Genomic_DNA"/>
</dbReference>